<keyword evidence="8" id="KW-0464">Manganese</keyword>
<evidence type="ECO:0000313" key="16">
    <source>
        <dbReference type="Proteomes" id="UP001177023"/>
    </source>
</evidence>
<dbReference type="GO" id="GO:0031272">
    <property type="term" value="P:regulation of pseudopodium assembly"/>
    <property type="evidence" value="ECO:0007669"/>
    <property type="project" value="UniProtKB-ARBA"/>
</dbReference>
<dbReference type="GO" id="GO:0000785">
    <property type="term" value="C:chromatin"/>
    <property type="evidence" value="ECO:0007669"/>
    <property type="project" value="UniProtKB-ARBA"/>
</dbReference>
<comment type="catalytic activity">
    <reaction evidence="10">
        <text>O-phospho-L-seryl-[protein] + H2O = L-seryl-[protein] + phosphate</text>
        <dbReference type="Rhea" id="RHEA:20629"/>
        <dbReference type="Rhea" id="RHEA-COMP:9863"/>
        <dbReference type="Rhea" id="RHEA-COMP:11604"/>
        <dbReference type="ChEBI" id="CHEBI:15377"/>
        <dbReference type="ChEBI" id="CHEBI:29999"/>
        <dbReference type="ChEBI" id="CHEBI:43474"/>
        <dbReference type="ChEBI" id="CHEBI:83421"/>
        <dbReference type="EC" id="3.1.3.16"/>
    </reaction>
</comment>
<dbReference type="GO" id="GO:0018991">
    <property type="term" value="P:egg-laying behavior"/>
    <property type="evidence" value="ECO:0007669"/>
    <property type="project" value="UniProtKB-ARBA"/>
</dbReference>
<evidence type="ECO:0000256" key="2">
    <source>
        <dbReference type="ARBA" id="ARBA00008294"/>
    </source>
</evidence>
<dbReference type="PRINTS" id="PR00114">
    <property type="entry name" value="STPHPHTASE"/>
</dbReference>
<dbReference type="EC" id="3.1.3.16" evidence="13"/>
<dbReference type="FunFam" id="3.60.21.10:FF:000026">
    <property type="entry name" value="Serine/threonine-protein phosphatase"/>
    <property type="match status" value="1"/>
</dbReference>
<evidence type="ECO:0000256" key="12">
    <source>
        <dbReference type="ARBA" id="ARBA00054219"/>
    </source>
</evidence>
<evidence type="ECO:0000256" key="13">
    <source>
        <dbReference type="RuleBase" id="RU004273"/>
    </source>
</evidence>
<protein>
    <recommendedName>
        <fullName evidence="13">Serine/threonine-protein phosphatase</fullName>
        <ecNumber evidence="13">3.1.3.16</ecNumber>
    </recommendedName>
</protein>
<dbReference type="InterPro" id="IPR050341">
    <property type="entry name" value="PP1_catalytic_subunit"/>
</dbReference>
<keyword evidence="6" id="KW-0744">Spermatogenesis</keyword>
<dbReference type="AlphaFoldDB" id="A0AA36GBZ3"/>
<dbReference type="PANTHER" id="PTHR11668:SF492">
    <property type="entry name" value="SERINE_THREONINE-PROTEIN PHOSPHATASE PP1-DELTA-RELATED"/>
    <property type="match status" value="1"/>
</dbReference>
<evidence type="ECO:0000259" key="14">
    <source>
        <dbReference type="PROSITE" id="PS00125"/>
    </source>
</evidence>
<dbReference type="Pfam" id="PF16891">
    <property type="entry name" value="STPPase_N"/>
    <property type="match status" value="1"/>
</dbReference>
<dbReference type="InterPro" id="IPR004843">
    <property type="entry name" value="Calcineurin-like_PHP"/>
</dbReference>
<dbReference type="Pfam" id="PF00149">
    <property type="entry name" value="Metallophos"/>
    <property type="match status" value="1"/>
</dbReference>
<evidence type="ECO:0000313" key="15">
    <source>
        <dbReference type="EMBL" id="CAJ0586686.1"/>
    </source>
</evidence>
<keyword evidence="16" id="KW-1185">Reference proteome</keyword>
<comment type="caution">
    <text evidence="15">The sequence shown here is derived from an EMBL/GenBank/DDBJ whole genome shotgun (WGS) entry which is preliminary data.</text>
</comment>
<accession>A0AA36GBZ3</accession>
<keyword evidence="3" id="KW-0158">Chromosome</keyword>
<keyword evidence="4" id="KW-0479">Metal-binding</keyword>
<dbReference type="InterPro" id="IPR029052">
    <property type="entry name" value="Metallo-depent_PP-like"/>
</dbReference>
<gene>
    <name evidence="15" type="ORF">MSPICULIGERA_LOCUS24677</name>
</gene>
<keyword evidence="5 13" id="KW-0378">Hydrolase</keyword>
<reference evidence="15" key="1">
    <citation type="submission" date="2023-06" db="EMBL/GenBank/DDBJ databases">
        <authorList>
            <person name="Delattre M."/>
        </authorList>
    </citation>
    <scope>NUCLEOTIDE SEQUENCE</scope>
    <source>
        <strain evidence="15">AF72</strain>
    </source>
</reference>
<evidence type="ECO:0000256" key="9">
    <source>
        <dbReference type="ARBA" id="ARBA00037818"/>
    </source>
</evidence>
<dbReference type="GO" id="GO:0004722">
    <property type="term" value="F:protein serine/threonine phosphatase activity"/>
    <property type="evidence" value="ECO:0007669"/>
    <property type="project" value="UniProtKB-EC"/>
</dbReference>
<evidence type="ECO:0000256" key="10">
    <source>
        <dbReference type="ARBA" id="ARBA00047761"/>
    </source>
</evidence>
<comment type="similarity">
    <text evidence="2 13">Belongs to the PPP phosphatase family.</text>
</comment>
<evidence type="ECO:0000256" key="7">
    <source>
        <dbReference type="ARBA" id="ARBA00022912"/>
    </source>
</evidence>
<evidence type="ECO:0000256" key="3">
    <source>
        <dbReference type="ARBA" id="ARBA00022454"/>
    </source>
</evidence>
<dbReference type="InterPro" id="IPR006186">
    <property type="entry name" value="Ser/Thr-sp_prot-phosphatase"/>
</dbReference>
<sequence>MTDPTIGGIKLDLDALIVQLLTVGTTAKNSILETVKQDTIAALCSAAKAVFISQPSLIEVSPPIRVCGDTHGQYDDVLRMFDKAGFPPKHNYIFLGDYVDRGSHSLENIALLFCFKVKYPENFFLLRGNHECSAINKVYGFYAEIQKRCSSLRLWYIFQDVFNCMPLVGLIGGRILCMHGGLSPRLTSLDQLRKLERPIDPPNPSLQLDLMWADPELYINGWQSNNRGVSYSFGADVCKEMCAKLGLDLVARAHQVVEDGYLFFADRHLVTIFSVAHYCGSFQNKGAVMCVDSELKCSFLVMAPDHKRVILAATRIKSNPKLAQPPKVLAG</sequence>
<dbReference type="GO" id="GO:0046872">
    <property type="term" value="F:metal ion binding"/>
    <property type="evidence" value="ECO:0007669"/>
    <property type="project" value="UniProtKB-KW"/>
</dbReference>
<dbReference type="GO" id="GO:0005634">
    <property type="term" value="C:nucleus"/>
    <property type="evidence" value="ECO:0007669"/>
    <property type="project" value="TreeGrafter"/>
</dbReference>
<evidence type="ECO:0000256" key="11">
    <source>
        <dbReference type="ARBA" id="ARBA00048336"/>
    </source>
</evidence>
<feature type="non-terminal residue" evidence="15">
    <location>
        <position position="1"/>
    </location>
</feature>
<feature type="domain" description="Serine/threonine specific protein phosphatases" evidence="14">
    <location>
        <begin position="126"/>
        <end position="131"/>
    </location>
</feature>
<dbReference type="SMART" id="SM00156">
    <property type="entry name" value="PP2Ac"/>
    <property type="match status" value="1"/>
</dbReference>
<evidence type="ECO:0000256" key="5">
    <source>
        <dbReference type="ARBA" id="ARBA00022801"/>
    </source>
</evidence>
<dbReference type="GO" id="GO:0007283">
    <property type="term" value="P:spermatogenesis"/>
    <property type="evidence" value="ECO:0007669"/>
    <property type="project" value="UniProtKB-KW"/>
</dbReference>
<dbReference type="SUPFAM" id="SSF56300">
    <property type="entry name" value="Metallo-dependent phosphatases"/>
    <property type="match status" value="1"/>
</dbReference>
<dbReference type="GO" id="GO:0097723">
    <property type="term" value="P:amoeboid sperm motility"/>
    <property type="evidence" value="ECO:0007669"/>
    <property type="project" value="UniProtKB-ARBA"/>
</dbReference>
<comment type="function">
    <text evidence="12">Probable phosphatase which plays a redundant role with gsp-4 in spermatogenesis by regulating sister chromatid segregation during meiosis. In addition, involved in sperm motility by controlling the dynamic disassembly of major sperm proteins (MSP) in the spermatozoan pseudopodium.</text>
</comment>
<dbReference type="Gene3D" id="3.60.21.10">
    <property type="match status" value="1"/>
</dbReference>
<dbReference type="GO" id="GO:0005737">
    <property type="term" value="C:cytoplasm"/>
    <property type="evidence" value="ECO:0007669"/>
    <property type="project" value="TreeGrafter"/>
</dbReference>
<comment type="catalytic activity">
    <reaction evidence="11 13">
        <text>O-phospho-L-threonyl-[protein] + H2O = L-threonyl-[protein] + phosphate</text>
        <dbReference type="Rhea" id="RHEA:47004"/>
        <dbReference type="Rhea" id="RHEA-COMP:11060"/>
        <dbReference type="Rhea" id="RHEA-COMP:11605"/>
        <dbReference type="ChEBI" id="CHEBI:15377"/>
        <dbReference type="ChEBI" id="CHEBI:30013"/>
        <dbReference type="ChEBI" id="CHEBI:43474"/>
        <dbReference type="ChEBI" id="CHEBI:61977"/>
        <dbReference type="EC" id="3.1.3.16"/>
    </reaction>
</comment>
<dbReference type="EMBL" id="CATQJA010002709">
    <property type="protein sequence ID" value="CAJ0586686.1"/>
    <property type="molecule type" value="Genomic_DNA"/>
</dbReference>
<evidence type="ECO:0000256" key="8">
    <source>
        <dbReference type="ARBA" id="ARBA00023211"/>
    </source>
</evidence>
<organism evidence="15 16">
    <name type="scientific">Mesorhabditis spiculigera</name>
    <dbReference type="NCBI Taxonomy" id="96644"/>
    <lineage>
        <taxon>Eukaryota</taxon>
        <taxon>Metazoa</taxon>
        <taxon>Ecdysozoa</taxon>
        <taxon>Nematoda</taxon>
        <taxon>Chromadorea</taxon>
        <taxon>Rhabditida</taxon>
        <taxon>Rhabditina</taxon>
        <taxon>Rhabditomorpha</taxon>
        <taxon>Rhabditoidea</taxon>
        <taxon>Rhabditidae</taxon>
        <taxon>Mesorhabditinae</taxon>
        <taxon>Mesorhabditis</taxon>
    </lineage>
</organism>
<dbReference type="GO" id="GO:0031143">
    <property type="term" value="C:pseudopodium"/>
    <property type="evidence" value="ECO:0007669"/>
    <property type="project" value="UniProtKB-SubCell"/>
</dbReference>
<dbReference type="InterPro" id="IPR031675">
    <property type="entry name" value="STPPase_N"/>
</dbReference>
<proteinExistence type="inferred from homology"/>
<comment type="subcellular location">
    <subcellularLocation>
        <location evidence="9">Cell projection</location>
        <location evidence="9">Pseudopodium</location>
    </subcellularLocation>
    <subcellularLocation>
        <location evidence="1">Chromosome</location>
    </subcellularLocation>
</comment>
<keyword evidence="7" id="KW-0904">Protein phosphatase</keyword>
<evidence type="ECO:0000256" key="6">
    <source>
        <dbReference type="ARBA" id="ARBA00022871"/>
    </source>
</evidence>
<evidence type="ECO:0000256" key="4">
    <source>
        <dbReference type="ARBA" id="ARBA00022723"/>
    </source>
</evidence>
<keyword evidence="6" id="KW-0221">Differentiation</keyword>
<name>A0AA36GBZ3_9BILA</name>
<dbReference type="PANTHER" id="PTHR11668">
    <property type="entry name" value="SERINE/THREONINE PROTEIN PHOSPHATASE"/>
    <property type="match status" value="1"/>
</dbReference>
<evidence type="ECO:0000256" key="1">
    <source>
        <dbReference type="ARBA" id="ARBA00004286"/>
    </source>
</evidence>
<dbReference type="GO" id="GO:0007060">
    <property type="term" value="P:male meiosis chromosome segregation"/>
    <property type="evidence" value="ECO:0007669"/>
    <property type="project" value="UniProtKB-ARBA"/>
</dbReference>
<dbReference type="PROSITE" id="PS00125">
    <property type="entry name" value="SER_THR_PHOSPHATASE"/>
    <property type="match status" value="1"/>
</dbReference>
<dbReference type="Proteomes" id="UP001177023">
    <property type="component" value="Unassembled WGS sequence"/>
</dbReference>